<dbReference type="PANTHER" id="PTHR43479">
    <property type="entry name" value="ACREF/ENVCD OPERON REPRESSOR-RELATED"/>
    <property type="match status" value="1"/>
</dbReference>
<dbReference type="PROSITE" id="PS50977">
    <property type="entry name" value="HTH_TETR_2"/>
    <property type="match status" value="1"/>
</dbReference>
<sequence>MRKSKQERKDEVFKAIGQIASQKGFNNVTTKAVADVLGVTQPAIYKYFENRDELILYFMDKIDGYLLNIIETARKEKDIQKRILSLLSEHLKMVEDNEVLPIMVFSDEIYIGDIAKKEKLQTIVFNYRQNIVDLLNECPQSEIIADIMLGSIIFNGLKWRLNNKSYSLTSKVADLAQLINKLCF</sequence>
<evidence type="ECO:0000256" key="1">
    <source>
        <dbReference type="ARBA" id="ARBA00023125"/>
    </source>
</evidence>
<dbReference type="PRINTS" id="PR00455">
    <property type="entry name" value="HTHTETR"/>
</dbReference>
<dbReference type="SUPFAM" id="SSF46689">
    <property type="entry name" value="Homeodomain-like"/>
    <property type="match status" value="1"/>
</dbReference>
<protein>
    <submittedName>
        <fullName evidence="4">Transcriptional regulator, TetR family</fullName>
    </submittedName>
</protein>
<dbReference type="Proteomes" id="UP000194141">
    <property type="component" value="Unassembled WGS sequence"/>
</dbReference>
<dbReference type="GO" id="GO:0003677">
    <property type="term" value="F:DNA binding"/>
    <property type="evidence" value="ECO:0007669"/>
    <property type="project" value="UniProtKB-UniRule"/>
</dbReference>
<dbReference type="PANTHER" id="PTHR43479:SF11">
    <property type="entry name" value="ACREF_ENVCD OPERON REPRESSOR-RELATED"/>
    <property type="match status" value="1"/>
</dbReference>
<dbReference type="InterPro" id="IPR050624">
    <property type="entry name" value="HTH-type_Tx_Regulator"/>
</dbReference>
<dbReference type="InterPro" id="IPR009057">
    <property type="entry name" value="Homeodomain-like_sf"/>
</dbReference>
<evidence type="ECO:0000256" key="2">
    <source>
        <dbReference type="PROSITE-ProRule" id="PRU00335"/>
    </source>
</evidence>
<dbReference type="RefSeq" id="WP_086034448.1">
    <property type="nucleotide sequence ID" value="NZ_MDSU01000018.1"/>
</dbReference>
<name>A0A1X4XXD6_9BACT</name>
<dbReference type="Pfam" id="PF00440">
    <property type="entry name" value="TetR_N"/>
    <property type="match status" value="1"/>
</dbReference>
<gene>
    <name evidence="4" type="ORF">DESAMIL20_1737</name>
</gene>
<dbReference type="InterPro" id="IPR001647">
    <property type="entry name" value="HTH_TetR"/>
</dbReference>
<feature type="domain" description="HTH tetR-type" evidence="3">
    <location>
        <begin position="6"/>
        <end position="66"/>
    </location>
</feature>
<dbReference type="OrthoDB" id="9809994at2"/>
<proteinExistence type="predicted"/>
<evidence type="ECO:0000313" key="4">
    <source>
        <dbReference type="EMBL" id="OSS42184.1"/>
    </source>
</evidence>
<accession>A0A1X4XXD6</accession>
<keyword evidence="5" id="KW-1185">Reference proteome</keyword>
<keyword evidence="1 2" id="KW-0238">DNA-binding</keyword>
<reference evidence="4 5" key="1">
    <citation type="journal article" date="2017" name="Front. Microbiol.">
        <title>Genome Sequence of Desulfurella amilsii Strain TR1 and Comparative Genomics of Desulfurellaceae Family.</title>
        <authorList>
            <person name="Florentino A.P."/>
            <person name="Stams A.J."/>
            <person name="Sanchez-Andrea I."/>
        </authorList>
    </citation>
    <scope>NUCLEOTIDE SEQUENCE [LARGE SCALE GENOMIC DNA]</scope>
    <source>
        <strain evidence="4 5">TR1</strain>
    </source>
</reference>
<dbReference type="Gene3D" id="1.10.357.10">
    <property type="entry name" value="Tetracycline Repressor, domain 2"/>
    <property type="match status" value="1"/>
</dbReference>
<organism evidence="4 5">
    <name type="scientific">Desulfurella amilsii</name>
    <dbReference type="NCBI Taxonomy" id="1562698"/>
    <lineage>
        <taxon>Bacteria</taxon>
        <taxon>Pseudomonadati</taxon>
        <taxon>Campylobacterota</taxon>
        <taxon>Desulfurellia</taxon>
        <taxon>Desulfurellales</taxon>
        <taxon>Desulfurellaceae</taxon>
        <taxon>Desulfurella</taxon>
    </lineage>
</organism>
<dbReference type="STRING" id="1562698.DESAMIL20_1737"/>
<evidence type="ECO:0000259" key="3">
    <source>
        <dbReference type="PROSITE" id="PS50977"/>
    </source>
</evidence>
<dbReference type="AlphaFoldDB" id="A0A1X4XXD6"/>
<evidence type="ECO:0000313" key="5">
    <source>
        <dbReference type="Proteomes" id="UP000194141"/>
    </source>
</evidence>
<feature type="DNA-binding region" description="H-T-H motif" evidence="2">
    <location>
        <begin position="29"/>
        <end position="48"/>
    </location>
</feature>
<comment type="caution">
    <text evidence="4">The sequence shown here is derived from an EMBL/GenBank/DDBJ whole genome shotgun (WGS) entry which is preliminary data.</text>
</comment>
<dbReference type="EMBL" id="MDSU01000018">
    <property type="protein sequence ID" value="OSS42184.1"/>
    <property type="molecule type" value="Genomic_DNA"/>
</dbReference>